<proteinExistence type="predicted"/>
<dbReference type="Proteomes" id="UP001153269">
    <property type="component" value="Unassembled WGS sequence"/>
</dbReference>
<feature type="region of interest" description="Disordered" evidence="1">
    <location>
        <begin position="70"/>
        <end position="98"/>
    </location>
</feature>
<evidence type="ECO:0000313" key="3">
    <source>
        <dbReference type="Proteomes" id="UP001153269"/>
    </source>
</evidence>
<dbReference type="AlphaFoldDB" id="A0A9N7U6Q5"/>
<keyword evidence="3" id="KW-1185">Reference proteome</keyword>
<evidence type="ECO:0000313" key="2">
    <source>
        <dbReference type="EMBL" id="CAB1425858.1"/>
    </source>
</evidence>
<evidence type="ECO:0000256" key="1">
    <source>
        <dbReference type="SAM" id="MobiDB-lite"/>
    </source>
</evidence>
<sequence length="98" mass="10448">MPMKGVSLNGLGPPPTIISPAPGRDGSAPWLALARELTGANASRARTPPSPQAEAWLREPQLSNAAPQWELAHQQHPSTLLSQRLEVSRGTPPRRSAC</sequence>
<accession>A0A9N7U6Q5</accession>
<dbReference type="EMBL" id="CADEAL010000839">
    <property type="protein sequence ID" value="CAB1425858.1"/>
    <property type="molecule type" value="Genomic_DNA"/>
</dbReference>
<feature type="region of interest" description="Disordered" evidence="1">
    <location>
        <begin position="1"/>
        <end position="26"/>
    </location>
</feature>
<gene>
    <name evidence="2" type="ORF">PLEPLA_LOCUS13791</name>
</gene>
<organism evidence="2 3">
    <name type="scientific">Pleuronectes platessa</name>
    <name type="common">European plaice</name>
    <dbReference type="NCBI Taxonomy" id="8262"/>
    <lineage>
        <taxon>Eukaryota</taxon>
        <taxon>Metazoa</taxon>
        <taxon>Chordata</taxon>
        <taxon>Craniata</taxon>
        <taxon>Vertebrata</taxon>
        <taxon>Euteleostomi</taxon>
        <taxon>Actinopterygii</taxon>
        <taxon>Neopterygii</taxon>
        <taxon>Teleostei</taxon>
        <taxon>Neoteleostei</taxon>
        <taxon>Acanthomorphata</taxon>
        <taxon>Carangaria</taxon>
        <taxon>Pleuronectiformes</taxon>
        <taxon>Pleuronectoidei</taxon>
        <taxon>Pleuronectidae</taxon>
        <taxon>Pleuronectes</taxon>
    </lineage>
</organism>
<name>A0A9N7U6Q5_PLEPL</name>
<comment type="caution">
    <text evidence="2">The sequence shown here is derived from an EMBL/GenBank/DDBJ whole genome shotgun (WGS) entry which is preliminary data.</text>
</comment>
<reference evidence="2" key="1">
    <citation type="submission" date="2020-03" db="EMBL/GenBank/DDBJ databases">
        <authorList>
            <person name="Weist P."/>
        </authorList>
    </citation>
    <scope>NUCLEOTIDE SEQUENCE</scope>
</reference>
<protein>
    <submittedName>
        <fullName evidence="2">Uncharacterized protein</fullName>
    </submittedName>
</protein>